<sequence length="59" mass="6454">MCLPKELSSLGANLQSDRRKGCNWQSHFAQCAVFAKLISDKLSPFDMLCCSSSTGEIIS</sequence>
<accession>A0A7J8Q5W1</accession>
<evidence type="ECO:0000313" key="2">
    <source>
        <dbReference type="Proteomes" id="UP000593578"/>
    </source>
</evidence>
<protein>
    <submittedName>
        <fullName evidence="1">Uncharacterized protein</fullName>
    </submittedName>
</protein>
<proteinExistence type="predicted"/>
<dbReference type="Proteomes" id="UP000593578">
    <property type="component" value="Unassembled WGS sequence"/>
</dbReference>
<gene>
    <name evidence="1" type="ORF">Gorai_013735</name>
</gene>
<name>A0A7J8Q5W1_GOSRA</name>
<evidence type="ECO:0000313" key="1">
    <source>
        <dbReference type="EMBL" id="MBA0596931.1"/>
    </source>
</evidence>
<reference evidence="1 2" key="1">
    <citation type="journal article" date="2019" name="Genome Biol. Evol.">
        <title>Insights into the evolution of the New World diploid cottons (Gossypium, subgenus Houzingenia) based on genome sequencing.</title>
        <authorList>
            <person name="Grover C.E."/>
            <person name="Arick M.A. 2nd"/>
            <person name="Thrash A."/>
            <person name="Conover J.L."/>
            <person name="Sanders W.S."/>
            <person name="Peterson D.G."/>
            <person name="Frelichowski J.E."/>
            <person name="Scheffler J.A."/>
            <person name="Scheffler B.E."/>
            <person name="Wendel J.F."/>
        </authorList>
    </citation>
    <scope>NUCLEOTIDE SEQUENCE [LARGE SCALE GENOMIC DNA]</scope>
    <source>
        <strain evidence="1">8</strain>
        <tissue evidence="1">Leaf</tissue>
    </source>
</reference>
<organism evidence="1 2">
    <name type="scientific">Gossypium raimondii</name>
    <name type="common">Peruvian cotton</name>
    <name type="synonym">Gossypium klotzschianum subsp. raimondii</name>
    <dbReference type="NCBI Taxonomy" id="29730"/>
    <lineage>
        <taxon>Eukaryota</taxon>
        <taxon>Viridiplantae</taxon>
        <taxon>Streptophyta</taxon>
        <taxon>Embryophyta</taxon>
        <taxon>Tracheophyta</taxon>
        <taxon>Spermatophyta</taxon>
        <taxon>Magnoliopsida</taxon>
        <taxon>eudicotyledons</taxon>
        <taxon>Gunneridae</taxon>
        <taxon>Pentapetalae</taxon>
        <taxon>rosids</taxon>
        <taxon>malvids</taxon>
        <taxon>Malvales</taxon>
        <taxon>Malvaceae</taxon>
        <taxon>Malvoideae</taxon>
        <taxon>Gossypium</taxon>
    </lineage>
</organism>
<dbReference type="EMBL" id="JABEZZ010000009">
    <property type="protein sequence ID" value="MBA0596931.1"/>
    <property type="molecule type" value="Genomic_DNA"/>
</dbReference>
<dbReference type="AlphaFoldDB" id="A0A7J8Q5W1"/>
<comment type="caution">
    <text evidence="1">The sequence shown here is derived from an EMBL/GenBank/DDBJ whole genome shotgun (WGS) entry which is preliminary data.</text>
</comment>